<keyword evidence="1" id="KW-0812">Transmembrane</keyword>
<dbReference type="Proteomes" id="UP000275076">
    <property type="component" value="Unassembled WGS sequence"/>
</dbReference>
<keyword evidence="5" id="KW-1185">Reference proteome</keyword>
<evidence type="ECO:0000259" key="2">
    <source>
        <dbReference type="Pfam" id="PF02826"/>
    </source>
</evidence>
<dbReference type="GO" id="GO:0051287">
    <property type="term" value="F:NAD binding"/>
    <property type="evidence" value="ECO:0007669"/>
    <property type="project" value="InterPro"/>
</dbReference>
<dbReference type="AlphaFoldDB" id="A0A428N431"/>
<dbReference type="NCBIfam" id="NF006162">
    <property type="entry name" value="PRK08306.1"/>
    <property type="match status" value="1"/>
</dbReference>
<keyword evidence="1" id="KW-0472">Membrane</keyword>
<protein>
    <submittedName>
        <fullName evidence="4">Dipicolinate synthase subunit DpsA</fullName>
    </submittedName>
</protein>
<dbReference type="SUPFAM" id="SSF51735">
    <property type="entry name" value="NAD(P)-binding Rossmann-fold domains"/>
    <property type="match status" value="1"/>
</dbReference>
<comment type="caution">
    <text evidence="4">The sequence shown here is derived from an EMBL/GenBank/DDBJ whole genome shotgun (WGS) entry which is preliminary data.</text>
</comment>
<dbReference type="NCBIfam" id="TIGR02853">
    <property type="entry name" value="spore_dpaA"/>
    <property type="match status" value="1"/>
</dbReference>
<dbReference type="InterPro" id="IPR036291">
    <property type="entry name" value="NAD(P)-bd_dom_sf"/>
</dbReference>
<accession>A0A428N431</accession>
<proteinExistence type="predicted"/>
<evidence type="ECO:0000313" key="4">
    <source>
        <dbReference type="EMBL" id="RSL33215.1"/>
    </source>
</evidence>
<organism evidence="4 5">
    <name type="scientific">Salibacterium salarium</name>
    <dbReference type="NCBI Taxonomy" id="284579"/>
    <lineage>
        <taxon>Bacteria</taxon>
        <taxon>Bacillati</taxon>
        <taxon>Bacillota</taxon>
        <taxon>Bacilli</taxon>
        <taxon>Bacillales</taxon>
        <taxon>Bacillaceae</taxon>
    </lineage>
</organism>
<evidence type="ECO:0000256" key="1">
    <source>
        <dbReference type="SAM" id="Phobius"/>
    </source>
</evidence>
<sequence length="333" mass="36321">MCKKSFLSIVIGICFSLPLPSFIKYKRQRIRGKGGGKMTKKIAIIGGDARQIEMAEYLQDAGINVYLIGFDLWNRNRIGITKATGNGDTPWNDLDAIILPVSGLKPNNKVEAAFAENKLYLEENWVQQLNSSCLVMTGISSKELDTIMERYKRAGIALLERDDVAIYNSVPSAEGVLLMAMQETNITIHQSNTLILGFGRTGQTIASTFLALGAYAKVGTIYPSEKARAEAMGLDVFDMSELKTMIQTADICINSIPTRVLTEDILVHVPNNALLIDIASRPGGTDFEYAAKRGVKALQAPGLPGVVAPKTAGRILGRVISQLLDENQVNKED</sequence>
<evidence type="ECO:0000313" key="5">
    <source>
        <dbReference type="Proteomes" id="UP000275076"/>
    </source>
</evidence>
<evidence type="ECO:0000259" key="3">
    <source>
        <dbReference type="Pfam" id="PF16924"/>
    </source>
</evidence>
<dbReference type="Pfam" id="PF16924">
    <property type="entry name" value="DpaA_N"/>
    <property type="match status" value="1"/>
</dbReference>
<name>A0A428N431_9BACI</name>
<dbReference type="InterPro" id="IPR031629">
    <property type="entry name" value="DpaA_N"/>
</dbReference>
<gene>
    <name evidence="4" type="primary">dpsA</name>
    <name evidence="4" type="ORF">D7Z54_11345</name>
</gene>
<dbReference type="OrthoDB" id="8840764at2"/>
<feature type="transmembrane region" description="Helical" evidence="1">
    <location>
        <begin position="6"/>
        <end position="23"/>
    </location>
</feature>
<dbReference type="EMBL" id="RBVX01000009">
    <property type="protein sequence ID" value="RSL33215.1"/>
    <property type="molecule type" value="Genomic_DNA"/>
</dbReference>
<dbReference type="Pfam" id="PF02826">
    <property type="entry name" value="2-Hacid_dh_C"/>
    <property type="match status" value="1"/>
</dbReference>
<keyword evidence="1" id="KW-1133">Transmembrane helix</keyword>
<dbReference type="InterPro" id="IPR006140">
    <property type="entry name" value="D-isomer_DH_NAD-bd"/>
</dbReference>
<feature type="domain" description="D-isomer specific 2-hydroxyacid dehydrogenase NAD-binding" evidence="2">
    <location>
        <begin position="186"/>
        <end position="278"/>
    </location>
</feature>
<feature type="domain" description="Dipicolinate synthase subunit A N-terminal" evidence="3">
    <location>
        <begin position="41"/>
        <end position="156"/>
    </location>
</feature>
<reference evidence="4 5" key="1">
    <citation type="submission" date="2018-10" db="EMBL/GenBank/DDBJ databases">
        <title>Draft genome sequence of Bacillus salarius IM0101, isolated from a hypersaline soil in Inner Mongolia, China.</title>
        <authorList>
            <person name="Yamprayoonswat W."/>
            <person name="Boonvisut S."/>
            <person name="Jumpathong W."/>
            <person name="Sittihan S."/>
            <person name="Ruangsuj P."/>
            <person name="Wanthongcharoen S."/>
            <person name="Thongpramul N."/>
            <person name="Pimmason S."/>
            <person name="Yu B."/>
            <person name="Yasawong M."/>
        </authorList>
    </citation>
    <scope>NUCLEOTIDE SEQUENCE [LARGE SCALE GENOMIC DNA]</scope>
    <source>
        <strain evidence="4 5">IM0101</strain>
    </source>
</reference>
<dbReference type="Gene3D" id="3.40.50.720">
    <property type="entry name" value="NAD(P)-binding Rossmann-like Domain"/>
    <property type="match status" value="2"/>
</dbReference>
<dbReference type="InterPro" id="IPR014215">
    <property type="entry name" value="Dipicolinic_acid_synth_A"/>
</dbReference>